<comment type="similarity">
    <text evidence="2">Belongs to the NOP16 family.</text>
</comment>
<dbReference type="OrthoDB" id="285729at2759"/>
<reference evidence="6 7" key="2">
    <citation type="submission" date="2018-11" db="EMBL/GenBank/DDBJ databases">
        <authorList>
            <consortium name="Pathogen Informatics"/>
        </authorList>
    </citation>
    <scope>NUCLEOTIDE SEQUENCE [LARGE SCALE GENOMIC DNA]</scope>
</reference>
<dbReference type="EMBL" id="UYRR01001886">
    <property type="protein sequence ID" value="VDK19034.1"/>
    <property type="molecule type" value="Genomic_DNA"/>
</dbReference>
<feature type="region of interest" description="Disordered" evidence="5">
    <location>
        <begin position="81"/>
        <end position="121"/>
    </location>
</feature>
<organism evidence="8">
    <name type="scientific">Anisakis simplex</name>
    <name type="common">Herring worm</name>
    <dbReference type="NCBI Taxonomy" id="6269"/>
    <lineage>
        <taxon>Eukaryota</taxon>
        <taxon>Metazoa</taxon>
        <taxon>Ecdysozoa</taxon>
        <taxon>Nematoda</taxon>
        <taxon>Chromadorea</taxon>
        <taxon>Rhabditida</taxon>
        <taxon>Spirurina</taxon>
        <taxon>Ascaridomorpha</taxon>
        <taxon>Ascaridoidea</taxon>
        <taxon>Anisakidae</taxon>
        <taxon>Anisakis</taxon>
        <taxon>Anisakis simplex complex</taxon>
    </lineage>
</organism>
<name>A0A0M3J2N0_ANISI</name>
<dbReference type="GO" id="GO:0005730">
    <property type="term" value="C:nucleolus"/>
    <property type="evidence" value="ECO:0007669"/>
    <property type="project" value="UniProtKB-SubCell"/>
</dbReference>
<dbReference type="GO" id="GO:0042273">
    <property type="term" value="P:ribosomal large subunit biogenesis"/>
    <property type="evidence" value="ECO:0007669"/>
    <property type="project" value="TreeGrafter"/>
</dbReference>
<dbReference type="Proteomes" id="UP000267096">
    <property type="component" value="Unassembled WGS sequence"/>
</dbReference>
<dbReference type="AlphaFoldDB" id="A0A0M3J2N0"/>
<protein>
    <recommendedName>
        <fullName evidence="3">Nucleolar protein 16</fullName>
    </recommendedName>
</protein>
<keyword evidence="7" id="KW-1185">Reference proteome</keyword>
<evidence type="ECO:0000313" key="7">
    <source>
        <dbReference type="Proteomes" id="UP000267096"/>
    </source>
</evidence>
<evidence type="ECO:0000256" key="5">
    <source>
        <dbReference type="SAM" id="MobiDB-lite"/>
    </source>
</evidence>
<evidence type="ECO:0000256" key="3">
    <source>
        <dbReference type="ARBA" id="ARBA00015522"/>
    </source>
</evidence>
<proteinExistence type="inferred from homology"/>
<feature type="compositionally biased region" description="Basic residues" evidence="5">
    <location>
        <begin position="25"/>
        <end position="35"/>
    </location>
</feature>
<evidence type="ECO:0000256" key="1">
    <source>
        <dbReference type="ARBA" id="ARBA00004604"/>
    </source>
</evidence>
<dbReference type="WBParaSite" id="ASIM_0000178901-mRNA-1">
    <property type="protein sequence ID" value="ASIM_0000178901-mRNA-1"/>
    <property type="gene ID" value="ASIM_0000178901"/>
</dbReference>
<evidence type="ECO:0000313" key="8">
    <source>
        <dbReference type="WBParaSite" id="ASIM_0000178901-mRNA-1"/>
    </source>
</evidence>
<feature type="compositionally biased region" description="Acidic residues" evidence="5">
    <location>
        <begin position="81"/>
        <end position="92"/>
    </location>
</feature>
<evidence type="ECO:0000256" key="4">
    <source>
        <dbReference type="ARBA" id="ARBA00023242"/>
    </source>
</evidence>
<dbReference type="InterPro" id="IPR019002">
    <property type="entry name" value="Ribosome_biogenesis_Nop16"/>
</dbReference>
<accession>A0A0M3J2N0</accession>
<sequence>MPRSVKHGGKKGLHVSNNKKNASNARKKAQKKKTLATKCASKEILSEWIEGKTLKQNLESMGLVYDANKAIPIRQQISNTADDEVEEMDVEEVNARGSIKEQKEKLHSKKSSSDPNVDRAKAARVIRALEREVKREEKQIKKGRTYRLLEKDIEFCVYMIQKHGEDYEKMARDAKNLYQDTPKQIQRKIRIFKQSPECSRLLPGSSSTAS</sequence>
<evidence type="ECO:0000256" key="2">
    <source>
        <dbReference type="ARBA" id="ARBA00008479"/>
    </source>
</evidence>
<comment type="subcellular location">
    <subcellularLocation>
        <location evidence="1">Nucleus</location>
        <location evidence="1">Nucleolus</location>
    </subcellularLocation>
</comment>
<dbReference type="Pfam" id="PF09420">
    <property type="entry name" value="Nop16"/>
    <property type="match status" value="1"/>
</dbReference>
<dbReference type="PANTHER" id="PTHR13243">
    <property type="entry name" value="HSPC111 PROTEIN-RELATED"/>
    <property type="match status" value="1"/>
</dbReference>
<gene>
    <name evidence="6" type="ORF">ASIM_LOCUS1663</name>
</gene>
<keyword evidence="4" id="KW-0539">Nucleus</keyword>
<feature type="compositionally biased region" description="Basic residues" evidence="5">
    <location>
        <begin position="1"/>
        <end position="13"/>
    </location>
</feature>
<reference evidence="8" key="1">
    <citation type="submission" date="2017-02" db="UniProtKB">
        <authorList>
            <consortium name="WormBaseParasite"/>
        </authorList>
    </citation>
    <scope>IDENTIFICATION</scope>
</reference>
<evidence type="ECO:0000313" key="6">
    <source>
        <dbReference type="EMBL" id="VDK19034.1"/>
    </source>
</evidence>
<dbReference type="PANTHER" id="PTHR13243:SF1">
    <property type="entry name" value="NUCLEOLAR PROTEIN 16"/>
    <property type="match status" value="1"/>
</dbReference>
<feature type="region of interest" description="Disordered" evidence="5">
    <location>
        <begin position="1"/>
        <end position="36"/>
    </location>
</feature>